<evidence type="ECO:0000313" key="2">
    <source>
        <dbReference type="Proteomes" id="UP000326837"/>
    </source>
</evidence>
<dbReference type="InterPro" id="IPR046713">
    <property type="entry name" value="DUF6786"/>
</dbReference>
<dbReference type="AlphaFoldDB" id="A0A5K7XBH4"/>
<dbReference type="KEGG" id="lpav:PLANPX_3327"/>
<name>A0A5K7XBH4_9BACT</name>
<reference evidence="2" key="1">
    <citation type="submission" date="2019-10" db="EMBL/GenBank/DDBJ databases">
        <title>Lacipirellula parvula gen. nov., sp. nov., representing a lineage of planctomycetes widespread in freshwater anoxic habitats, and description of the family Lacipirellulaceae.</title>
        <authorList>
            <person name="Dedysh S.N."/>
            <person name="Kulichevskaya I.S."/>
            <person name="Beletsky A.V."/>
            <person name="Rakitin A.L."/>
            <person name="Mardanov A.V."/>
            <person name="Ivanova A.A."/>
            <person name="Saltykova V.X."/>
            <person name="Rijpstra W.I.C."/>
            <person name="Sinninghe Damste J.S."/>
            <person name="Ravin N.V."/>
        </authorList>
    </citation>
    <scope>NUCLEOTIDE SEQUENCE [LARGE SCALE GENOMIC DNA]</scope>
    <source>
        <strain evidence="2">PX69</strain>
    </source>
</reference>
<gene>
    <name evidence="1" type="ORF">PLANPX_3327</name>
</gene>
<keyword evidence="2" id="KW-1185">Reference proteome</keyword>
<organism evidence="1 2">
    <name type="scientific">Lacipirellula parvula</name>
    <dbReference type="NCBI Taxonomy" id="2650471"/>
    <lineage>
        <taxon>Bacteria</taxon>
        <taxon>Pseudomonadati</taxon>
        <taxon>Planctomycetota</taxon>
        <taxon>Planctomycetia</taxon>
        <taxon>Pirellulales</taxon>
        <taxon>Lacipirellulaceae</taxon>
        <taxon>Lacipirellula</taxon>
    </lineage>
</organism>
<accession>A0A5K7XBH4</accession>
<dbReference type="EMBL" id="AP021861">
    <property type="protein sequence ID" value="BBO33715.1"/>
    <property type="molecule type" value="Genomic_DNA"/>
</dbReference>
<sequence>MPETVSRDLRTLAAAPPKQQLIESLERASRPPLTLTGPSGETVLVLPHGGRVLGLYSSASSKNFLWTSAAISSPELAREHFGSDRWCNSGGDRTWLGPEIDFFYPHYPDTSRQYFQPRQLDPGRWVASRTPTRMIVENSLAVHSFRRGWTQSIRIRKTVSMISNPLADCEVGLTGELEFAGYQLHTSLELLDPLADNVEIGIWNLLQLPGGGEMVVPTYGPTTPVVYFGDIPQGDVRTEPRCVRYRMSAPNEQKIGVDAIATTGRAGYVREDDEDRSVASLVVRNFHNNLIGPYVDVPLHTPERGGHAFQACNIDADYLGHFAELEYHAPAIGGPTGQSRSDDVSQVFAYRGPREIIAQAAQTLLGVTI</sequence>
<proteinExistence type="predicted"/>
<protein>
    <submittedName>
        <fullName evidence="1">Uncharacterized protein</fullName>
    </submittedName>
</protein>
<dbReference type="Proteomes" id="UP000326837">
    <property type="component" value="Chromosome"/>
</dbReference>
<evidence type="ECO:0000313" key="1">
    <source>
        <dbReference type="EMBL" id="BBO33715.1"/>
    </source>
</evidence>
<dbReference type="Pfam" id="PF20583">
    <property type="entry name" value="DUF6786"/>
    <property type="match status" value="1"/>
</dbReference>